<keyword evidence="2" id="KW-1185">Reference proteome</keyword>
<proteinExistence type="predicted"/>
<name>A0A699Y8X0_HAELA</name>
<protein>
    <submittedName>
        <fullName evidence="1">Uncharacterized protein</fullName>
    </submittedName>
</protein>
<accession>A0A699Y8X0</accession>
<dbReference type="Proteomes" id="UP000485058">
    <property type="component" value="Unassembled WGS sequence"/>
</dbReference>
<organism evidence="1 2">
    <name type="scientific">Haematococcus lacustris</name>
    <name type="common">Green alga</name>
    <name type="synonym">Haematococcus pluvialis</name>
    <dbReference type="NCBI Taxonomy" id="44745"/>
    <lineage>
        <taxon>Eukaryota</taxon>
        <taxon>Viridiplantae</taxon>
        <taxon>Chlorophyta</taxon>
        <taxon>core chlorophytes</taxon>
        <taxon>Chlorophyceae</taxon>
        <taxon>CS clade</taxon>
        <taxon>Chlamydomonadales</taxon>
        <taxon>Haematococcaceae</taxon>
        <taxon>Haematococcus</taxon>
    </lineage>
</organism>
<sequence length="171" mass="17013">MPTGSEPSSGPLPTAGLQRAASGLLGRRLAGSCVRSSRSLSSQPLIEMYAGTKLQSACSAEIAAATAGFGGTTDAAALANISQADVDKYLATAKPPTPACCNAACAFNANLCSCDATMLGLVASFTGGSTGLYTSIATAFAQACNFKPYVSSTCPPKTPAPSTPYGTKCPA</sequence>
<comment type="caution">
    <text evidence="1">The sequence shown here is derived from an EMBL/GenBank/DDBJ whole genome shotgun (WGS) entry which is preliminary data.</text>
</comment>
<gene>
    <name evidence="1" type="ORF">HaLaN_00239</name>
</gene>
<feature type="non-terminal residue" evidence="1">
    <location>
        <position position="1"/>
    </location>
</feature>
<feature type="non-terminal residue" evidence="1">
    <location>
        <position position="171"/>
    </location>
</feature>
<evidence type="ECO:0000313" key="1">
    <source>
        <dbReference type="EMBL" id="GFH05731.1"/>
    </source>
</evidence>
<dbReference type="EMBL" id="BLLF01000007">
    <property type="protein sequence ID" value="GFH05731.1"/>
    <property type="molecule type" value="Genomic_DNA"/>
</dbReference>
<reference evidence="1 2" key="1">
    <citation type="submission" date="2020-02" db="EMBL/GenBank/DDBJ databases">
        <title>Draft genome sequence of Haematococcus lacustris strain NIES-144.</title>
        <authorList>
            <person name="Morimoto D."/>
            <person name="Nakagawa S."/>
            <person name="Yoshida T."/>
            <person name="Sawayama S."/>
        </authorList>
    </citation>
    <scope>NUCLEOTIDE SEQUENCE [LARGE SCALE GENOMIC DNA]</scope>
    <source>
        <strain evidence="1 2">NIES-144</strain>
    </source>
</reference>
<dbReference type="AlphaFoldDB" id="A0A699Y8X0"/>
<evidence type="ECO:0000313" key="2">
    <source>
        <dbReference type="Proteomes" id="UP000485058"/>
    </source>
</evidence>